<gene>
    <name evidence="1" type="ORF">D1832_05890</name>
</gene>
<sequence length="125" mass="12958">MNIKRAVSATLLAGGIAVKGTGVASSASAGPSIGKTWNAGTTLYYAYYAATDTFCIGRGSSSPARLSVAFSKGGRGLHSLTLNAKVGKQACSQLKKNSSRLYENDRVKFTLANCLGAKSTGYLRV</sequence>
<evidence type="ECO:0000313" key="1">
    <source>
        <dbReference type="EMBL" id="RHW46357.1"/>
    </source>
</evidence>
<organism evidence="1 2">
    <name type="scientific">Dermacoccus abyssi</name>
    <dbReference type="NCBI Taxonomy" id="322596"/>
    <lineage>
        <taxon>Bacteria</taxon>
        <taxon>Bacillati</taxon>
        <taxon>Actinomycetota</taxon>
        <taxon>Actinomycetes</taxon>
        <taxon>Micrococcales</taxon>
        <taxon>Dermacoccaceae</taxon>
        <taxon>Dermacoccus</taxon>
    </lineage>
</organism>
<dbReference type="Proteomes" id="UP000285376">
    <property type="component" value="Unassembled WGS sequence"/>
</dbReference>
<name>A0A417Z6Y6_9MICO</name>
<dbReference type="AlphaFoldDB" id="A0A417Z6Y6"/>
<accession>A0A417Z6Y6</accession>
<comment type="caution">
    <text evidence="1">The sequence shown here is derived from an EMBL/GenBank/DDBJ whole genome shotgun (WGS) entry which is preliminary data.</text>
</comment>
<protein>
    <submittedName>
        <fullName evidence="1">Uncharacterized protein</fullName>
    </submittedName>
</protein>
<dbReference type="EMBL" id="QWLM01000005">
    <property type="protein sequence ID" value="RHW46357.1"/>
    <property type="molecule type" value="Genomic_DNA"/>
</dbReference>
<reference evidence="1 2" key="1">
    <citation type="submission" date="2018-08" db="EMBL/GenBank/DDBJ databases">
        <title>Whole genome sequence analysis of Dermacoccus abyssi bacteria isolated from Deep Mariana trench Micromonospora spp reveals genes involved in the environmental adaptation and production of secondary metabolites.</title>
        <authorList>
            <person name="Abdel-Mageed W.M."/>
            <person name="Lehri B."/>
            <person name="Nouioui I."/>
            <person name="Goodfellow I."/>
            <person name="Jaspars M."/>
            <person name="Karlyshev A."/>
        </authorList>
    </citation>
    <scope>NUCLEOTIDE SEQUENCE [LARGE SCALE GENOMIC DNA]</scope>
    <source>
        <strain evidence="1 2">MT1.1</strain>
    </source>
</reference>
<proteinExistence type="predicted"/>
<evidence type="ECO:0000313" key="2">
    <source>
        <dbReference type="Proteomes" id="UP000285376"/>
    </source>
</evidence>